<comment type="function">
    <text evidence="3">Required for maturation of urease via the functional incorporation of the urease nickel metallocenter.</text>
</comment>
<reference evidence="4 5" key="1">
    <citation type="submission" date="2023-11" db="EMBL/GenBank/DDBJ databases">
        <authorList>
            <person name="Val-Calvo J."/>
            <person name="Scortti M."/>
            <person name="Vazquez-Boland J."/>
        </authorList>
    </citation>
    <scope>NUCLEOTIDE SEQUENCE [LARGE SCALE GENOMIC DNA]</scope>
    <source>
        <strain evidence="4 5">PAM 2766</strain>
    </source>
</reference>
<evidence type="ECO:0000256" key="1">
    <source>
        <dbReference type="ARBA" id="ARBA00022988"/>
    </source>
</evidence>
<comment type="subcellular location">
    <subcellularLocation>
        <location evidence="3">Cytoplasm</location>
    </subcellularLocation>
</comment>
<evidence type="ECO:0000313" key="5">
    <source>
        <dbReference type="Proteomes" id="UP001629745"/>
    </source>
</evidence>
<dbReference type="RefSeq" id="WP_420163517.1">
    <property type="nucleotide sequence ID" value="NZ_JBDLNV010000002.1"/>
</dbReference>
<evidence type="ECO:0000256" key="3">
    <source>
        <dbReference type="HAMAP-Rule" id="MF_01385"/>
    </source>
</evidence>
<name>A0ABW9FBM3_9NOCA</name>
<gene>
    <name evidence="3" type="primary">ureF</name>
    <name evidence="4" type="ORF">ABEU20_001505</name>
</gene>
<dbReference type="InterPro" id="IPR002639">
    <property type="entry name" value="UreF"/>
</dbReference>
<dbReference type="Proteomes" id="UP001629745">
    <property type="component" value="Unassembled WGS sequence"/>
</dbReference>
<evidence type="ECO:0000256" key="2">
    <source>
        <dbReference type="ARBA" id="ARBA00023186"/>
    </source>
</evidence>
<dbReference type="Pfam" id="PF01730">
    <property type="entry name" value="UreF"/>
    <property type="match status" value="1"/>
</dbReference>
<sequence>MPRRSEPVRTVAVPAAITRAMRTAQFADSMFPVGAFSFSGGLEAAVSEAVVSDAASLREYVLTVVHQAATCDGIAVLAAHRGVVDQDFDRVLAADQAVVERKLNEESRTMSTRMGKKLAELGSELTGGVTFRKWLAAVNAGEAPGTYPVGVGIAFAEMNCPEQDAFAVHQYGAATTVLGAALRLLRIDHVATQRILFEVDGNTARDYTAVAGLTLDDMSTFAPMVDVLAAVHVRSHVRMFMN</sequence>
<dbReference type="PANTHER" id="PTHR33620:SF1">
    <property type="entry name" value="UREASE ACCESSORY PROTEIN F"/>
    <property type="match status" value="1"/>
</dbReference>
<keyword evidence="1 3" id="KW-0996">Nickel insertion</keyword>
<dbReference type="PANTHER" id="PTHR33620">
    <property type="entry name" value="UREASE ACCESSORY PROTEIN F"/>
    <property type="match status" value="1"/>
</dbReference>
<keyword evidence="3" id="KW-0963">Cytoplasm</keyword>
<comment type="caution">
    <text evidence="4">The sequence shown here is derived from an EMBL/GenBank/DDBJ whole genome shotgun (WGS) entry which is preliminary data.</text>
</comment>
<protein>
    <recommendedName>
        <fullName evidence="3">Urease accessory protein UreF</fullName>
    </recommendedName>
</protein>
<accession>A0ABW9FBM3</accession>
<dbReference type="InterPro" id="IPR038277">
    <property type="entry name" value="UreF_sf"/>
</dbReference>
<dbReference type="HAMAP" id="MF_01385">
    <property type="entry name" value="UreF"/>
    <property type="match status" value="1"/>
</dbReference>
<comment type="subunit">
    <text evidence="3">UreD, UreF and UreG form a complex that acts as a GTP-hydrolysis-dependent molecular chaperone, activating the urease apoprotein by helping to assemble the nickel containing metallocenter of UreC. The UreE protein probably delivers the nickel.</text>
</comment>
<organism evidence="4 5">
    <name type="scientific">Rhodococcus parequi</name>
    <dbReference type="NCBI Taxonomy" id="3137122"/>
    <lineage>
        <taxon>Bacteria</taxon>
        <taxon>Bacillati</taxon>
        <taxon>Actinomycetota</taxon>
        <taxon>Actinomycetes</taxon>
        <taxon>Mycobacteriales</taxon>
        <taxon>Nocardiaceae</taxon>
        <taxon>Rhodococcus</taxon>
    </lineage>
</organism>
<dbReference type="Gene3D" id="1.10.4190.10">
    <property type="entry name" value="Urease accessory protein UreF"/>
    <property type="match status" value="1"/>
</dbReference>
<keyword evidence="2 3" id="KW-0143">Chaperone</keyword>
<keyword evidence="5" id="KW-1185">Reference proteome</keyword>
<proteinExistence type="inferred from homology"/>
<evidence type="ECO:0000313" key="4">
    <source>
        <dbReference type="EMBL" id="MFM1722945.1"/>
    </source>
</evidence>
<dbReference type="EMBL" id="JBDLNV010000002">
    <property type="protein sequence ID" value="MFM1722945.1"/>
    <property type="molecule type" value="Genomic_DNA"/>
</dbReference>
<comment type="similarity">
    <text evidence="3">Belongs to the UreF family.</text>
</comment>
<dbReference type="PIRSF" id="PIRSF009467">
    <property type="entry name" value="Ureas_acces_UreF"/>
    <property type="match status" value="1"/>
</dbReference>